<dbReference type="NCBIfam" id="NF004363">
    <property type="entry name" value="PRK05738.2-4"/>
    <property type="match status" value="1"/>
</dbReference>
<dbReference type="Pfam" id="PF00276">
    <property type="entry name" value="Ribosomal_L23"/>
    <property type="match status" value="1"/>
</dbReference>
<protein>
    <recommendedName>
        <fullName evidence="4">Large ribosomal subunit protein uL23</fullName>
    </recommendedName>
</protein>
<dbReference type="InterPro" id="IPR012678">
    <property type="entry name" value="Ribosomal_uL23/eL15/eS24_sf"/>
</dbReference>
<dbReference type="Gene3D" id="3.30.70.330">
    <property type="match status" value="1"/>
</dbReference>
<evidence type="ECO:0000256" key="2">
    <source>
        <dbReference type="ARBA" id="ARBA00022980"/>
    </source>
</evidence>
<dbReference type="EMBL" id="RWBG01000001">
    <property type="protein sequence ID" value="RSK42085.1"/>
    <property type="molecule type" value="Genomic_DNA"/>
</dbReference>
<comment type="subunit">
    <text evidence="4">Part of the 50S ribosomal subunit. Contacts protein L29, and trigger factor when it is bound to the ribosome.</text>
</comment>
<dbReference type="InterPro" id="IPR012677">
    <property type="entry name" value="Nucleotide-bd_a/b_plait_sf"/>
</dbReference>
<dbReference type="InterPro" id="IPR013025">
    <property type="entry name" value="Ribosomal_uL23-like"/>
</dbReference>
<dbReference type="GO" id="GO:0003735">
    <property type="term" value="F:structural constituent of ribosome"/>
    <property type="evidence" value="ECO:0007669"/>
    <property type="project" value="InterPro"/>
</dbReference>
<name>A0A428K6N1_9FLAO</name>
<gene>
    <name evidence="4" type="primary">rplW</name>
    <name evidence="5" type="ORF">EJA19_04170</name>
</gene>
<evidence type="ECO:0000313" key="5">
    <source>
        <dbReference type="EMBL" id="RSK42085.1"/>
    </source>
</evidence>
<dbReference type="OrthoDB" id="9797862at2"/>
<dbReference type="HAMAP" id="MF_01369_B">
    <property type="entry name" value="Ribosomal_uL23_B"/>
    <property type="match status" value="1"/>
</dbReference>
<dbReference type="PANTHER" id="PTHR11620">
    <property type="entry name" value="60S RIBOSOMAL PROTEIN L23A"/>
    <property type="match status" value="1"/>
</dbReference>
<evidence type="ECO:0000256" key="1">
    <source>
        <dbReference type="ARBA" id="ARBA00006700"/>
    </source>
</evidence>
<evidence type="ECO:0000256" key="4">
    <source>
        <dbReference type="HAMAP-Rule" id="MF_01369"/>
    </source>
</evidence>
<dbReference type="Proteomes" id="UP000270620">
    <property type="component" value="Unassembled WGS sequence"/>
</dbReference>
<proteinExistence type="inferred from homology"/>
<dbReference type="GO" id="GO:0005840">
    <property type="term" value="C:ribosome"/>
    <property type="evidence" value="ECO:0007669"/>
    <property type="project" value="UniProtKB-KW"/>
</dbReference>
<keyword evidence="4" id="KW-0694">RNA-binding</keyword>
<keyword evidence="2 4" id="KW-0689">Ribosomal protein</keyword>
<comment type="similarity">
    <text evidence="1 4">Belongs to the universal ribosomal protein uL23 family.</text>
</comment>
<comment type="caution">
    <text evidence="5">The sequence shown here is derived from an EMBL/GenBank/DDBJ whole genome shotgun (WGS) entry which is preliminary data.</text>
</comment>
<accession>A0A428K6N1</accession>
<organism evidence="5 6">
    <name type="scientific">Mangrovimonas spongiae</name>
    <dbReference type="NCBI Taxonomy" id="2494697"/>
    <lineage>
        <taxon>Bacteria</taxon>
        <taxon>Pseudomonadati</taxon>
        <taxon>Bacteroidota</taxon>
        <taxon>Flavobacteriia</taxon>
        <taxon>Flavobacteriales</taxon>
        <taxon>Flavobacteriaceae</taxon>
        <taxon>Mangrovimonas</taxon>
    </lineage>
</organism>
<keyword evidence="4" id="KW-0699">rRNA-binding</keyword>
<keyword evidence="3 4" id="KW-0687">Ribonucleoprotein</keyword>
<evidence type="ECO:0000256" key="3">
    <source>
        <dbReference type="ARBA" id="ARBA00023274"/>
    </source>
</evidence>
<dbReference type="GO" id="GO:0019843">
    <property type="term" value="F:rRNA binding"/>
    <property type="evidence" value="ECO:0007669"/>
    <property type="project" value="UniProtKB-UniRule"/>
</dbReference>
<reference evidence="5 6" key="1">
    <citation type="submission" date="2018-12" db="EMBL/GenBank/DDBJ databases">
        <title>Mangrovimonas spongiae sp. nov., a novel member of the genus Mangrovimonas isolated from marine sponge.</title>
        <authorList>
            <person name="Zhuang L."/>
            <person name="Luo L."/>
        </authorList>
    </citation>
    <scope>NUCLEOTIDE SEQUENCE [LARGE SCALE GENOMIC DNA]</scope>
    <source>
        <strain evidence="5 6">HN-E26</strain>
    </source>
</reference>
<comment type="function">
    <text evidence="4">One of the early assembly proteins it binds 23S rRNA. One of the proteins that surrounds the polypeptide exit tunnel on the outside of the ribosome. Forms the main docking site for trigger factor binding to the ribosome.</text>
</comment>
<keyword evidence="6" id="KW-1185">Reference proteome</keyword>
<sequence>MNILIKPIITEKATTQSETLNAYAFEVNTKANKIEIKEAVEAAYGVSVEKVRTINVRPERSTRYTKTGIQNGKTKAIKKAIVQVAEGEIIDLYSNM</sequence>
<dbReference type="AlphaFoldDB" id="A0A428K6N1"/>
<evidence type="ECO:0000313" key="6">
    <source>
        <dbReference type="Proteomes" id="UP000270620"/>
    </source>
</evidence>
<dbReference type="GO" id="GO:1990904">
    <property type="term" value="C:ribonucleoprotein complex"/>
    <property type="evidence" value="ECO:0007669"/>
    <property type="project" value="UniProtKB-KW"/>
</dbReference>
<dbReference type="GO" id="GO:0006412">
    <property type="term" value="P:translation"/>
    <property type="evidence" value="ECO:0007669"/>
    <property type="project" value="UniProtKB-UniRule"/>
</dbReference>
<dbReference type="SUPFAM" id="SSF54189">
    <property type="entry name" value="Ribosomal proteins S24e, L23 and L15e"/>
    <property type="match status" value="1"/>
</dbReference>
<dbReference type="RefSeq" id="WP_125467072.1">
    <property type="nucleotide sequence ID" value="NZ_RWBG01000001.1"/>
</dbReference>